<name>A0AAP3CJU4_BACVA</name>
<dbReference type="NCBIfam" id="NF041013">
    <property type="entry name" value="T4P_ComGE"/>
    <property type="match status" value="1"/>
</dbReference>
<proteinExistence type="predicted"/>
<dbReference type="PROSITE" id="PS00409">
    <property type="entry name" value="PROKAR_NTER_METHYL"/>
    <property type="match status" value="1"/>
</dbReference>
<reference evidence="3" key="1">
    <citation type="submission" date="2022-02" db="EMBL/GenBank/DDBJ databases">
        <title>Crop Bioprotection Bacillus Genome Sequencing.</title>
        <authorList>
            <person name="Dunlap C."/>
        </authorList>
    </citation>
    <scope>NUCLEOTIDE SEQUENCE</scope>
    <source>
        <strain evidence="3">98-1</strain>
    </source>
</reference>
<protein>
    <submittedName>
        <fullName evidence="3">Competence protein ComG</fullName>
    </submittedName>
</protein>
<gene>
    <name evidence="3" type="ORF">MOC71_13015</name>
</gene>
<keyword evidence="2" id="KW-0178">Competence</keyword>
<dbReference type="EMBL" id="JALAOH010000039">
    <property type="protein sequence ID" value="MCY8317628.1"/>
    <property type="molecule type" value="Genomic_DNA"/>
</dbReference>
<dbReference type="InterPro" id="IPR053468">
    <property type="entry name" value="ComGE-like"/>
</dbReference>
<dbReference type="RefSeq" id="WP_268524140.1">
    <property type="nucleotide sequence ID" value="NZ_CBDIAD010000022.1"/>
</dbReference>
<evidence type="ECO:0000313" key="3">
    <source>
        <dbReference type="EMBL" id="MCY8317628.1"/>
    </source>
</evidence>
<comment type="caution">
    <text evidence="3">The sequence shown here is derived from an EMBL/GenBank/DDBJ whole genome shotgun (WGS) entry which is preliminary data.</text>
</comment>
<sequence>MWRENKGFSTIETMSALSLWLFLLLTVVPLWSKLIADEDIAKSREIGYQIMNESISEYMMTGEGTASKTVAKHNNIYALKWEEEGDYQTVCISAAAYKEKPFCLSIMRTDWLYAS</sequence>
<dbReference type="AlphaFoldDB" id="A0AAP3CJU4"/>
<organism evidence="3 4">
    <name type="scientific">Bacillus vallismortis</name>
    <dbReference type="NCBI Taxonomy" id="72361"/>
    <lineage>
        <taxon>Bacteria</taxon>
        <taxon>Bacillati</taxon>
        <taxon>Bacillota</taxon>
        <taxon>Bacilli</taxon>
        <taxon>Bacillales</taxon>
        <taxon>Bacillaceae</taxon>
        <taxon>Bacillus</taxon>
    </lineage>
</organism>
<evidence type="ECO:0000313" key="4">
    <source>
        <dbReference type="Proteomes" id="UP001067121"/>
    </source>
</evidence>
<comment type="subcellular location">
    <subcellularLocation>
        <location evidence="1">Cell surface</location>
    </subcellularLocation>
</comment>
<dbReference type="GO" id="GO:0030420">
    <property type="term" value="P:establishment of competence for transformation"/>
    <property type="evidence" value="ECO:0007669"/>
    <property type="project" value="UniProtKB-KW"/>
</dbReference>
<dbReference type="Proteomes" id="UP001067121">
    <property type="component" value="Unassembled WGS sequence"/>
</dbReference>
<evidence type="ECO:0000256" key="1">
    <source>
        <dbReference type="ARBA" id="ARBA00004241"/>
    </source>
</evidence>
<evidence type="ECO:0000256" key="2">
    <source>
        <dbReference type="ARBA" id="ARBA00023287"/>
    </source>
</evidence>
<dbReference type="InterPro" id="IPR012902">
    <property type="entry name" value="N_methyl_site"/>
</dbReference>
<accession>A0AAP3CJU4</accession>
<dbReference type="GO" id="GO:0009986">
    <property type="term" value="C:cell surface"/>
    <property type="evidence" value="ECO:0007669"/>
    <property type="project" value="UniProtKB-SubCell"/>
</dbReference>